<evidence type="ECO:0008006" key="4">
    <source>
        <dbReference type="Google" id="ProtNLM"/>
    </source>
</evidence>
<name>A0A268EMZ8_9BACL</name>
<feature type="transmembrane region" description="Helical" evidence="1">
    <location>
        <begin position="178"/>
        <end position="195"/>
    </location>
</feature>
<feature type="transmembrane region" description="Helical" evidence="1">
    <location>
        <begin position="59"/>
        <end position="79"/>
    </location>
</feature>
<sequence length="251" mass="27945">MKHLIKADFKKMMFLPSYRYMIFATILLSILFGVIFLFTIEITQGKVLSELSGMEMIDITLLGMDVAAIMLIIFAAIFVKKDLASGAVHTNLAMTPIRRKYYLTKLSFIAILSMLISTALILIIFAVNQFIISMNQMEALSLDSAILAKAIGSMLMVLFYSSLSAAGAFYFQSTPGGISFALSVMFLPALVKMFPEDVSELLLSVFPEKSLHTLFDMNAVNGSWAGALTVLLIWIMVACAIGFWRFRKMDY</sequence>
<feature type="transmembrane region" description="Helical" evidence="1">
    <location>
        <begin position="151"/>
        <end position="171"/>
    </location>
</feature>
<dbReference type="AlphaFoldDB" id="A0A268EMZ8"/>
<dbReference type="Proteomes" id="UP000215596">
    <property type="component" value="Unassembled WGS sequence"/>
</dbReference>
<dbReference type="RefSeq" id="WP_095266496.1">
    <property type="nucleotide sequence ID" value="NZ_NPBY01000055.1"/>
</dbReference>
<evidence type="ECO:0000313" key="3">
    <source>
        <dbReference type="Proteomes" id="UP000215596"/>
    </source>
</evidence>
<keyword evidence="1" id="KW-0812">Transmembrane</keyword>
<dbReference type="OrthoDB" id="2081522at2"/>
<feature type="transmembrane region" description="Helical" evidence="1">
    <location>
        <begin position="108"/>
        <end position="131"/>
    </location>
</feature>
<feature type="transmembrane region" description="Helical" evidence="1">
    <location>
        <begin position="20"/>
        <end position="39"/>
    </location>
</feature>
<organism evidence="2 3">
    <name type="scientific">Paenibacillus campinasensis</name>
    <dbReference type="NCBI Taxonomy" id="66347"/>
    <lineage>
        <taxon>Bacteria</taxon>
        <taxon>Bacillati</taxon>
        <taxon>Bacillota</taxon>
        <taxon>Bacilli</taxon>
        <taxon>Bacillales</taxon>
        <taxon>Paenibacillaceae</taxon>
        <taxon>Paenibacillus</taxon>
    </lineage>
</organism>
<reference evidence="2 3" key="1">
    <citation type="submission" date="2017-07" db="EMBL/GenBank/DDBJ databases">
        <title>Isolation and whole genome analysis of endospore-forming bacteria from heroin.</title>
        <authorList>
            <person name="Kalinowski J."/>
            <person name="Ahrens B."/>
            <person name="Al-Dilaimi A."/>
            <person name="Winkler A."/>
            <person name="Wibberg D."/>
            <person name="Schleenbecker U."/>
            <person name="Ruckert C."/>
            <person name="Wolfel R."/>
            <person name="Grass G."/>
        </authorList>
    </citation>
    <scope>NUCLEOTIDE SEQUENCE [LARGE SCALE GENOMIC DNA]</scope>
    <source>
        <strain evidence="2 3">7537-G1</strain>
    </source>
</reference>
<evidence type="ECO:0000256" key="1">
    <source>
        <dbReference type="SAM" id="Phobius"/>
    </source>
</evidence>
<evidence type="ECO:0000313" key="2">
    <source>
        <dbReference type="EMBL" id="PAD74490.1"/>
    </source>
</evidence>
<comment type="caution">
    <text evidence="2">The sequence shown here is derived from an EMBL/GenBank/DDBJ whole genome shotgun (WGS) entry which is preliminary data.</text>
</comment>
<accession>A0A268EMZ8</accession>
<proteinExistence type="predicted"/>
<dbReference type="EMBL" id="NPBY01000055">
    <property type="protein sequence ID" value="PAD74490.1"/>
    <property type="molecule type" value="Genomic_DNA"/>
</dbReference>
<feature type="transmembrane region" description="Helical" evidence="1">
    <location>
        <begin position="224"/>
        <end position="246"/>
    </location>
</feature>
<gene>
    <name evidence="2" type="ORF">CHH67_17500</name>
</gene>
<keyword evidence="1" id="KW-1133">Transmembrane helix</keyword>
<keyword evidence="1" id="KW-0472">Membrane</keyword>
<protein>
    <recommendedName>
        <fullName evidence="4">ABC transporter permease</fullName>
    </recommendedName>
</protein>